<dbReference type="Pfam" id="PF12833">
    <property type="entry name" value="HTH_18"/>
    <property type="match status" value="1"/>
</dbReference>
<dbReference type="Gene3D" id="1.10.10.60">
    <property type="entry name" value="Homeodomain-like"/>
    <property type="match status" value="1"/>
</dbReference>
<dbReference type="GO" id="GO:0003700">
    <property type="term" value="F:DNA-binding transcription factor activity"/>
    <property type="evidence" value="ECO:0007669"/>
    <property type="project" value="InterPro"/>
</dbReference>
<dbReference type="AlphaFoldDB" id="A0A5B0X1K6"/>
<dbReference type="InterPro" id="IPR032687">
    <property type="entry name" value="AraC-type_N"/>
</dbReference>
<gene>
    <name evidence="5" type="ORF">F0M18_04990</name>
</gene>
<dbReference type="RefSeq" id="WP_149610307.1">
    <property type="nucleotide sequence ID" value="NZ_VTUX01000002.1"/>
</dbReference>
<dbReference type="SUPFAM" id="SSF46689">
    <property type="entry name" value="Homeodomain-like"/>
    <property type="match status" value="1"/>
</dbReference>
<evidence type="ECO:0000313" key="6">
    <source>
        <dbReference type="Proteomes" id="UP000323708"/>
    </source>
</evidence>
<keyword evidence="2" id="KW-0238">DNA-binding</keyword>
<dbReference type="GO" id="GO:0005829">
    <property type="term" value="C:cytosol"/>
    <property type="evidence" value="ECO:0007669"/>
    <property type="project" value="TreeGrafter"/>
</dbReference>
<evidence type="ECO:0000259" key="4">
    <source>
        <dbReference type="PROSITE" id="PS01124"/>
    </source>
</evidence>
<accession>A0A5B0X1K6</accession>
<dbReference type="SMART" id="SM00342">
    <property type="entry name" value="HTH_ARAC"/>
    <property type="match status" value="1"/>
</dbReference>
<dbReference type="Proteomes" id="UP000323708">
    <property type="component" value="Unassembled WGS sequence"/>
</dbReference>
<organism evidence="5 6">
    <name type="scientific">Pseudohalioglobus sediminis</name>
    <dbReference type="NCBI Taxonomy" id="2606449"/>
    <lineage>
        <taxon>Bacteria</taxon>
        <taxon>Pseudomonadati</taxon>
        <taxon>Pseudomonadota</taxon>
        <taxon>Gammaproteobacteria</taxon>
        <taxon>Cellvibrionales</taxon>
        <taxon>Halieaceae</taxon>
        <taxon>Pseudohalioglobus</taxon>
    </lineage>
</organism>
<dbReference type="EMBL" id="VTUX01000002">
    <property type="protein sequence ID" value="KAA1193200.1"/>
    <property type="molecule type" value="Genomic_DNA"/>
</dbReference>
<dbReference type="PANTHER" id="PTHR47894:SF1">
    <property type="entry name" value="HTH-TYPE TRANSCRIPTIONAL REGULATOR VQSM"/>
    <property type="match status" value="1"/>
</dbReference>
<dbReference type="Pfam" id="PF12625">
    <property type="entry name" value="Arabinose_bd"/>
    <property type="match status" value="1"/>
</dbReference>
<evidence type="ECO:0000256" key="1">
    <source>
        <dbReference type="ARBA" id="ARBA00023015"/>
    </source>
</evidence>
<name>A0A5B0X1K6_9GAMM</name>
<keyword evidence="6" id="KW-1185">Reference proteome</keyword>
<evidence type="ECO:0000256" key="2">
    <source>
        <dbReference type="ARBA" id="ARBA00023125"/>
    </source>
</evidence>
<protein>
    <submittedName>
        <fullName evidence="5">AraC family transcriptional regulator</fullName>
    </submittedName>
</protein>
<dbReference type="PROSITE" id="PS01124">
    <property type="entry name" value="HTH_ARAC_FAMILY_2"/>
    <property type="match status" value="1"/>
</dbReference>
<reference evidence="5 6" key="1">
    <citation type="submission" date="2019-09" db="EMBL/GenBank/DDBJ databases">
        <authorList>
            <person name="Chen X.-Y."/>
        </authorList>
    </citation>
    <scope>NUCLEOTIDE SEQUENCE [LARGE SCALE GENOMIC DNA]</scope>
    <source>
        <strain evidence="5 6">NY5</strain>
    </source>
</reference>
<evidence type="ECO:0000256" key="3">
    <source>
        <dbReference type="ARBA" id="ARBA00023163"/>
    </source>
</evidence>
<sequence length="336" mass="37442">MEKISPVYARLILREVVRRDINPAPLFCGASITREQLLGGGDISMADFLHILRTGHEITGDDQLGFILGRNMPVFALGEVGAGMAVAPTLREGLQLMEAHSRLHASYVVVRIRSTFHGLTASIGYHQDTDNLERFHTETAMLILQRYAESLLDHVLADASYRLTIAEPDNSHVYRSALHGSVSFAAAANEVDIPRRWLDLPSPYFHPELWRQACLDLSRRLADTASANAAPYSDHVAALLRSSEPPLPDLVTVASSLCVSERTLNRRLQQEGQSFRQLKTEALAARARHYLRNSNDSIESIAATLGYQDTANFRRAFRNNEGCTPNHYRQRAQKTG</sequence>
<dbReference type="PRINTS" id="PR00032">
    <property type="entry name" value="HTHARAC"/>
</dbReference>
<keyword evidence="1" id="KW-0805">Transcription regulation</keyword>
<proteinExistence type="predicted"/>
<keyword evidence="3" id="KW-0804">Transcription</keyword>
<dbReference type="InterPro" id="IPR018060">
    <property type="entry name" value="HTH_AraC"/>
</dbReference>
<dbReference type="PANTHER" id="PTHR47894">
    <property type="entry name" value="HTH-TYPE TRANSCRIPTIONAL REGULATOR GADX"/>
    <property type="match status" value="1"/>
</dbReference>
<comment type="caution">
    <text evidence="5">The sequence shown here is derived from an EMBL/GenBank/DDBJ whole genome shotgun (WGS) entry which is preliminary data.</text>
</comment>
<feature type="domain" description="HTH araC/xylS-type" evidence="4">
    <location>
        <begin position="234"/>
        <end position="331"/>
    </location>
</feature>
<dbReference type="InterPro" id="IPR020449">
    <property type="entry name" value="Tscrpt_reg_AraC-type_HTH"/>
</dbReference>
<dbReference type="InterPro" id="IPR009057">
    <property type="entry name" value="Homeodomain-like_sf"/>
</dbReference>
<evidence type="ECO:0000313" key="5">
    <source>
        <dbReference type="EMBL" id="KAA1193200.1"/>
    </source>
</evidence>
<dbReference type="GO" id="GO:0000976">
    <property type="term" value="F:transcription cis-regulatory region binding"/>
    <property type="evidence" value="ECO:0007669"/>
    <property type="project" value="TreeGrafter"/>
</dbReference>